<gene>
    <name evidence="1" type="ORF">RFULGI_LOCUS1663</name>
</gene>
<dbReference type="OrthoDB" id="2424554at2759"/>
<comment type="caution">
    <text evidence="1">The sequence shown here is derived from an EMBL/GenBank/DDBJ whole genome shotgun (WGS) entry which is preliminary data.</text>
</comment>
<organism evidence="1 2">
    <name type="scientific">Racocetra fulgida</name>
    <dbReference type="NCBI Taxonomy" id="60492"/>
    <lineage>
        <taxon>Eukaryota</taxon>
        <taxon>Fungi</taxon>
        <taxon>Fungi incertae sedis</taxon>
        <taxon>Mucoromycota</taxon>
        <taxon>Glomeromycotina</taxon>
        <taxon>Glomeromycetes</taxon>
        <taxon>Diversisporales</taxon>
        <taxon>Gigasporaceae</taxon>
        <taxon>Racocetra</taxon>
    </lineage>
</organism>
<keyword evidence="2" id="KW-1185">Reference proteome</keyword>
<sequence length="286" mass="32979">MGRNRHKWSTYFKILDELANKSNKAAICCACYEALGDEAKKITNKANLCYNHLKSCPYFALKYAKEELEEILQLDKEATQESDYESNEEENSTKKIKNTIMNGMSFRWIEDEDIVAAFKLANPAIQLPSRRKLSGSVLKKEVNITKEQPKIILLELEDFLANNSPFDAIPFDQFNGKIIQERKLNAIKKSANQIHHPNIILPISSDSEENDLFQESDSEYYQVSNNINNDSQWQEIIENWLALLSDEQSEEDLDEVVYPATSHNAKWPLLQIFQDNIEQPASHNLF</sequence>
<accession>A0A9N8WB82</accession>
<evidence type="ECO:0000313" key="2">
    <source>
        <dbReference type="Proteomes" id="UP000789396"/>
    </source>
</evidence>
<proteinExistence type="predicted"/>
<name>A0A9N8WB82_9GLOM</name>
<evidence type="ECO:0000313" key="1">
    <source>
        <dbReference type="EMBL" id="CAG8483849.1"/>
    </source>
</evidence>
<dbReference type="Proteomes" id="UP000789396">
    <property type="component" value="Unassembled WGS sequence"/>
</dbReference>
<dbReference type="AlphaFoldDB" id="A0A9N8WB82"/>
<reference evidence="1" key="1">
    <citation type="submission" date="2021-06" db="EMBL/GenBank/DDBJ databases">
        <authorList>
            <person name="Kallberg Y."/>
            <person name="Tangrot J."/>
            <person name="Rosling A."/>
        </authorList>
    </citation>
    <scope>NUCLEOTIDE SEQUENCE</scope>
    <source>
        <strain evidence="1">IN212</strain>
    </source>
</reference>
<dbReference type="EMBL" id="CAJVPZ010001081">
    <property type="protein sequence ID" value="CAG8483849.1"/>
    <property type="molecule type" value="Genomic_DNA"/>
</dbReference>
<protein>
    <submittedName>
        <fullName evidence="1">3570_t:CDS:1</fullName>
    </submittedName>
</protein>